<proteinExistence type="predicted"/>
<evidence type="ECO:0000313" key="3">
    <source>
        <dbReference type="Proteomes" id="UP001642464"/>
    </source>
</evidence>
<evidence type="ECO:0000313" key="2">
    <source>
        <dbReference type="EMBL" id="CAK9034783.1"/>
    </source>
</evidence>
<sequence length="595" mass="61190">MVSLIAVALPLAMASLVAVLAMLVAVPVAGQLPGQPAQPPCRGGSLGTGNSRSAALQDAVEGIAGLMQRFEELQPQIAQLPPTELQEIATPAQKLHERFENMQKKLVANGNANANPELEEEAITFHRDLAVFVNGVAKRFGITGPRGLPGAPGAGSFAPVSLGSLPRKSQGAGVAGGTGPASPATEQRLQAAMQAIQSGMQRFEALHSKLPNLPPQVFNPLADQAQKLHEEFLRLQQKGMQLTSGQLMLEADAAPYADELESYVSRQLTFVGDAEYQVKQAAGSTSGLGGYQGMLGSRLPTGTTGPSVPPQPMPPLGSFGAAQPPQAAAPVRGQVTPDTDRRLSAVIDKVIRLMQEFQGMAPQLARVPQQVIAPLASMGTSLDTRFRDLQRRGTEIAGDSTRPMSEKDASQYLRDLEAFHLEQERYVEQAKQALKAAPQGQVGQSGQGGLGSARLEDLRGVGGPSGGCGGLPNIQTPPTGLGAATMGTPKPNGLGGFGGGLGGGFGGLGSGLGTAPKAPGIGLNAPTIAVNSFGTGLGSAAGASFGRRGDQYRSSQAFGLASLEEMGQATLNTAVLPQNSHVAVCGTGTCRESSS</sequence>
<evidence type="ECO:0000256" key="1">
    <source>
        <dbReference type="SAM" id="SignalP"/>
    </source>
</evidence>
<dbReference type="EMBL" id="CAXAMM010014836">
    <property type="protein sequence ID" value="CAK9034783.1"/>
    <property type="molecule type" value="Genomic_DNA"/>
</dbReference>
<feature type="signal peptide" evidence="1">
    <location>
        <begin position="1"/>
        <end position="30"/>
    </location>
</feature>
<comment type="caution">
    <text evidence="2">The sequence shown here is derived from an EMBL/GenBank/DDBJ whole genome shotgun (WGS) entry which is preliminary data.</text>
</comment>
<gene>
    <name evidence="2" type="ORF">SCF082_LOCUS21000</name>
</gene>
<keyword evidence="3" id="KW-1185">Reference proteome</keyword>
<dbReference type="Proteomes" id="UP001642464">
    <property type="component" value="Unassembled WGS sequence"/>
</dbReference>
<reference evidence="2 3" key="1">
    <citation type="submission" date="2024-02" db="EMBL/GenBank/DDBJ databases">
        <authorList>
            <person name="Chen Y."/>
            <person name="Shah S."/>
            <person name="Dougan E. K."/>
            <person name="Thang M."/>
            <person name="Chan C."/>
        </authorList>
    </citation>
    <scope>NUCLEOTIDE SEQUENCE [LARGE SCALE GENOMIC DNA]</scope>
</reference>
<name>A0ABP0L6H8_9DINO</name>
<protein>
    <submittedName>
        <fullName evidence="2">Uncharacterized protein</fullName>
    </submittedName>
</protein>
<accession>A0ABP0L6H8</accession>
<organism evidence="2 3">
    <name type="scientific">Durusdinium trenchii</name>
    <dbReference type="NCBI Taxonomy" id="1381693"/>
    <lineage>
        <taxon>Eukaryota</taxon>
        <taxon>Sar</taxon>
        <taxon>Alveolata</taxon>
        <taxon>Dinophyceae</taxon>
        <taxon>Suessiales</taxon>
        <taxon>Symbiodiniaceae</taxon>
        <taxon>Durusdinium</taxon>
    </lineage>
</organism>
<feature type="chain" id="PRO_5046492956" evidence="1">
    <location>
        <begin position="31"/>
        <end position="595"/>
    </location>
</feature>
<keyword evidence="1" id="KW-0732">Signal</keyword>